<accession>A0A397UIV0</accession>
<comment type="caution">
    <text evidence="1">The sequence shown here is derived from an EMBL/GenBank/DDBJ whole genome shotgun (WGS) entry which is preliminary data.</text>
</comment>
<gene>
    <name evidence="1" type="ORF">C2G38_2250995</name>
</gene>
<protein>
    <submittedName>
        <fullName evidence="1">Uncharacterized protein</fullName>
    </submittedName>
</protein>
<proteinExistence type="predicted"/>
<dbReference type="AlphaFoldDB" id="A0A397UIV0"/>
<organism evidence="1 2">
    <name type="scientific">Gigaspora rosea</name>
    <dbReference type="NCBI Taxonomy" id="44941"/>
    <lineage>
        <taxon>Eukaryota</taxon>
        <taxon>Fungi</taxon>
        <taxon>Fungi incertae sedis</taxon>
        <taxon>Mucoromycota</taxon>
        <taxon>Glomeromycotina</taxon>
        <taxon>Glomeromycetes</taxon>
        <taxon>Diversisporales</taxon>
        <taxon>Gigasporaceae</taxon>
        <taxon>Gigaspora</taxon>
    </lineage>
</organism>
<dbReference type="OrthoDB" id="10492599at2759"/>
<sequence length="127" mass="14824">MSDNLQDEVQCFTDLSRKRINNKKELDTYLSLFIVWLKRKDGTLFKVESLHYCYAALARYLKESIAILGGIRSWDRYNFSKAVRCLNGKIRSLKSTRQVLNLISHNIILLPPTDKPLTITLNLKFEM</sequence>
<keyword evidence="2" id="KW-1185">Reference proteome</keyword>
<name>A0A397UIV0_9GLOM</name>
<dbReference type="Proteomes" id="UP000266673">
    <property type="component" value="Unassembled WGS sequence"/>
</dbReference>
<evidence type="ECO:0000313" key="1">
    <source>
        <dbReference type="EMBL" id="RIB10064.1"/>
    </source>
</evidence>
<dbReference type="EMBL" id="QKWP01001295">
    <property type="protein sequence ID" value="RIB10064.1"/>
    <property type="molecule type" value="Genomic_DNA"/>
</dbReference>
<reference evidence="1 2" key="1">
    <citation type="submission" date="2018-06" db="EMBL/GenBank/DDBJ databases">
        <title>Comparative genomics reveals the genomic features of Rhizophagus irregularis, R. cerebriforme, R. diaphanum and Gigaspora rosea, and their symbiotic lifestyle signature.</title>
        <authorList>
            <person name="Morin E."/>
            <person name="San Clemente H."/>
            <person name="Chen E.C.H."/>
            <person name="De La Providencia I."/>
            <person name="Hainaut M."/>
            <person name="Kuo A."/>
            <person name="Kohler A."/>
            <person name="Murat C."/>
            <person name="Tang N."/>
            <person name="Roy S."/>
            <person name="Loubradou J."/>
            <person name="Henrissat B."/>
            <person name="Grigoriev I.V."/>
            <person name="Corradi N."/>
            <person name="Roux C."/>
            <person name="Martin F.M."/>
        </authorList>
    </citation>
    <scope>NUCLEOTIDE SEQUENCE [LARGE SCALE GENOMIC DNA]</scope>
    <source>
        <strain evidence="1 2">DAOM 194757</strain>
    </source>
</reference>
<evidence type="ECO:0000313" key="2">
    <source>
        <dbReference type="Proteomes" id="UP000266673"/>
    </source>
</evidence>